<keyword evidence="2" id="KW-1185">Reference proteome</keyword>
<evidence type="ECO:0000313" key="1">
    <source>
        <dbReference type="EMBL" id="KAJ7761216.1"/>
    </source>
</evidence>
<protein>
    <submittedName>
        <fullName evidence="1">Uncharacterized protein</fullName>
    </submittedName>
</protein>
<dbReference type="Proteomes" id="UP001215280">
    <property type="component" value="Unassembled WGS sequence"/>
</dbReference>
<accession>A0AAD7NHF9</accession>
<dbReference type="AlphaFoldDB" id="A0AAD7NHF9"/>
<evidence type="ECO:0000313" key="2">
    <source>
        <dbReference type="Proteomes" id="UP001215280"/>
    </source>
</evidence>
<gene>
    <name evidence="1" type="ORF">DFH07DRAFT_1021030</name>
</gene>
<comment type="caution">
    <text evidence="1">The sequence shown here is derived from an EMBL/GenBank/DDBJ whole genome shotgun (WGS) entry which is preliminary data.</text>
</comment>
<name>A0AAD7NHF9_9AGAR</name>
<dbReference type="EMBL" id="JARJLG010000046">
    <property type="protein sequence ID" value="KAJ7761216.1"/>
    <property type="molecule type" value="Genomic_DNA"/>
</dbReference>
<sequence>MHVRRTAQSSRDSLRPQMQTQAVVPIHDNAGPIDSIRSARHSQLTRIRGSGTCAADARGCAVHFVANSGSVQLALRIAILDVYGIEVPSLKCLTPIIDESEGLMFTPDEHPGPLTNVEARLDARVKVAVDMANKMFQISLEERLQEERQRGDAKVEEERQHADAKLEEGRQRIVDSIRIRVLLDHGRRIILQIVDPDRAANPDLAATWEGFRNGRSHRALAADLQAPMAGVLDSETVDLICGVNDTHRQLREHGNAAAHCSEAQARTAVEALNQAKLRHCFEQILTISIANDYFQ</sequence>
<organism evidence="1 2">
    <name type="scientific">Mycena maculata</name>
    <dbReference type="NCBI Taxonomy" id="230809"/>
    <lineage>
        <taxon>Eukaryota</taxon>
        <taxon>Fungi</taxon>
        <taxon>Dikarya</taxon>
        <taxon>Basidiomycota</taxon>
        <taxon>Agaricomycotina</taxon>
        <taxon>Agaricomycetes</taxon>
        <taxon>Agaricomycetidae</taxon>
        <taxon>Agaricales</taxon>
        <taxon>Marasmiineae</taxon>
        <taxon>Mycenaceae</taxon>
        <taxon>Mycena</taxon>
    </lineage>
</organism>
<reference evidence="1" key="1">
    <citation type="submission" date="2023-03" db="EMBL/GenBank/DDBJ databases">
        <title>Massive genome expansion in bonnet fungi (Mycena s.s.) driven by repeated elements and novel gene families across ecological guilds.</title>
        <authorList>
            <consortium name="Lawrence Berkeley National Laboratory"/>
            <person name="Harder C.B."/>
            <person name="Miyauchi S."/>
            <person name="Viragh M."/>
            <person name="Kuo A."/>
            <person name="Thoen E."/>
            <person name="Andreopoulos B."/>
            <person name="Lu D."/>
            <person name="Skrede I."/>
            <person name="Drula E."/>
            <person name="Henrissat B."/>
            <person name="Morin E."/>
            <person name="Kohler A."/>
            <person name="Barry K."/>
            <person name="LaButti K."/>
            <person name="Morin E."/>
            <person name="Salamov A."/>
            <person name="Lipzen A."/>
            <person name="Mereny Z."/>
            <person name="Hegedus B."/>
            <person name="Baldrian P."/>
            <person name="Stursova M."/>
            <person name="Weitz H."/>
            <person name="Taylor A."/>
            <person name="Grigoriev I.V."/>
            <person name="Nagy L.G."/>
            <person name="Martin F."/>
            <person name="Kauserud H."/>
        </authorList>
    </citation>
    <scope>NUCLEOTIDE SEQUENCE</scope>
    <source>
        <strain evidence="1">CBHHK188m</strain>
    </source>
</reference>
<proteinExistence type="predicted"/>